<keyword evidence="5" id="KW-1185">Reference proteome</keyword>
<proteinExistence type="predicted"/>
<feature type="region of interest" description="Disordered" evidence="2">
    <location>
        <begin position="1"/>
        <end position="38"/>
    </location>
</feature>
<feature type="region of interest" description="Disordered" evidence="2">
    <location>
        <begin position="365"/>
        <end position="385"/>
    </location>
</feature>
<evidence type="ECO:0000256" key="1">
    <source>
        <dbReference type="PROSITE-ProRule" id="PRU00723"/>
    </source>
</evidence>
<evidence type="ECO:0000313" key="4">
    <source>
        <dbReference type="EMBL" id="OEH76303.1"/>
    </source>
</evidence>
<name>A0A1D3CYM8_9EIME</name>
<sequence>MALAQHSDSPTSIVVHSSSEECPATTSSAYPGTVDPSRGEVGDWDFPSICALPLRESQAIPRRTSRDNPAARTETHSPDGAEPLHSPWFHLFANASFDLQKACCFGSYAAGPGNGIPPESPLAQNSSVPVVQDPPSSIVEDGANYQQQASIAYCIPVETRYTPGIPIGASSAGAQGPNAVVTTVPSNSLFEAFPSALQLLTAGYSPLTCPDKRQEGALLPSAREPAFEVGKRCCDGACPLAHTKLEKIFHPTVYKKQRCQMVQMTQSGRCQYTHKCAFFHAEEDRQEAEHHWKLWESTWASWRQHIDQLLLCHHKLEKEIRRKVEGIAKIRMPRSAIGDAVGRSTGNAGALIGCNNQQESTNIHKSSRALRPNMKGSRTGSIVSPSLRKMKTGGFAEDGTVGTRASSKCALDAVDHPSEPAMETGVAAHELVTQNGVDICPIADQWRPRNAFWSKAAHEGDNHHSDYTVSNCTSEPSEGHGPALLIEEKVPARALTTVLLRSGEKDLGTAPLSGSHQSANSSALHAIVATKTPDGVT</sequence>
<organism evidence="4 5">
    <name type="scientific">Cyclospora cayetanensis</name>
    <dbReference type="NCBI Taxonomy" id="88456"/>
    <lineage>
        <taxon>Eukaryota</taxon>
        <taxon>Sar</taxon>
        <taxon>Alveolata</taxon>
        <taxon>Apicomplexa</taxon>
        <taxon>Conoidasida</taxon>
        <taxon>Coccidia</taxon>
        <taxon>Eucoccidiorida</taxon>
        <taxon>Eimeriorina</taxon>
        <taxon>Eimeriidae</taxon>
        <taxon>Cyclospora</taxon>
    </lineage>
</organism>
<dbReference type="InterPro" id="IPR000571">
    <property type="entry name" value="Znf_CCCH"/>
</dbReference>
<reference evidence="4 5" key="1">
    <citation type="journal article" date="2016" name="BMC Genomics">
        <title>Comparative genomics reveals Cyclospora cayetanensis possesses coccidia-like metabolism and invasion components but unique surface antigens.</title>
        <authorList>
            <person name="Liu S."/>
            <person name="Wang L."/>
            <person name="Zheng H."/>
            <person name="Xu Z."/>
            <person name="Roellig D.M."/>
            <person name="Li N."/>
            <person name="Frace M.A."/>
            <person name="Tang K."/>
            <person name="Arrowood M.J."/>
            <person name="Moss D.M."/>
            <person name="Zhang L."/>
            <person name="Feng Y."/>
            <person name="Xiao L."/>
        </authorList>
    </citation>
    <scope>NUCLEOTIDE SEQUENCE [LARGE SCALE GENOMIC DNA]</scope>
    <source>
        <strain evidence="4 5">CHN_HEN01</strain>
    </source>
</reference>
<dbReference type="GO" id="GO:0008270">
    <property type="term" value="F:zinc ion binding"/>
    <property type="evidence" value="ECO:0007669"/>
    <property type="project" value="UniProtKB-KW"/>
</dbReference>
<keyword evidence="1" id="KW-0479">Metal-binding</keyword>
<comment type="caution">
    <text evidence="4">The sequence shown here is derived from an EMBL/GenBank/DDBJ whole genome shotgun (WGS) entry which is preliminary data.</text>
</comment>
<keyword evidence="1" id="KW-0862">Zinc</keyword>
<feature type="region of interest" description="Disordered" evidence="2">
    <location>
        <begin position="57"/>
        <end position="82"/>
    </location>
</feature>
<evidence type="ECO:0000313" key="5">
    <source>
        <dbReference type="Proteomes" id="UP000095192"/>
    </source>
</evidence>
<dbReference type="Proteomes" id="UP000095192">
    <property type="component" value="Unassembled WGS sequence"/>
</dbReference>
<accession>A0A1D3CYM8</accession>
<feature type="compositionally biased region" description="Polar residues" evidence="2">
    <location>
        <begin position="1"/>
        <end position="17"/>
    </location>
</feature>
<dbReference type="VEuPathDB" id="ToxoDB:cyc_06733"/>
<feature type="zinc finger region" description="C3H1-type" evidence="1">
    <location>
        <begin position="254"/>
        <end position="283"/>
    </location>
</feature>
<dbReference type="AlphaFoldDB" id="A0A1D3CYM8"/>
<keyword evidence="1" id="KW-0863">Zinc-finger</keyword>
<evidence type="ECO:0000256" key="2">
    <source>
        <dbReference type="SAM" id="MobiDB-lite"/>
    </source>
</evidence>
<evidence type="ECO:0000259" key="3">
    <source>
        <dbReference type="PROSITE" id="PS50103"/>
    </source>
</evidence>
<dbReference type="EMBL" id="JROU02001489">
    <property type="protein sequence ID" value="OEH76303.1"/>
    <property type="molecule type" value="Genomic_DNA"/>
</dbReference>
<protein>
    <recommendedName>
        <fullName evidence="3">C3H1-type domain-containing protein</fullName>
    </recommendedName>
</protein>
<dbReference type="VEuPathDB" id="ToxoDB:LOC34622835"/>
<dbReference type="InParanoid" id="A0A1D3CYM8"/>
<feature type="domain" description="C3H1-type" evidence="3">
    <location>
        <begin position="254"/>
        <end position="283"/>
    </location>
</feature>
<dbReference type="PROSITE" id="PS50103">
    <property type="entry name" value="ZF_C3H1"/>
    <property type="match status" value="1"/>
</dbReference>
<gene>
    <name evidence="4" type="ORF">cyc_06733</name>
</gene>